<reference evidence="2 3" key="1">
    <citation type="submission" date="2021-10" db="EMBL/GenBank/DDBJ databases">
        <authorList>
            <person name="Criscuolo A."/>
        </authorList>
    </citation>
    <scope>NUCLEOTIDE SEQUENCE [LARGE SCALE GENOMIC DNA]</scope>
    <source>
        <strain evidence="3">CIP 111883</strain>
    </source>
</reference>
<accession>A0ABM8YMD3</accession>
<proteinExistence type="predicted"/>
<feature type="domain" description="YitH/HolE acetyltransferase (GNAT)" evidence="1">
    <location>
        <begin position="2"/>
        <end position="82"/>
    </location>
</feature>
<dbReference type="InterPro" id="IPR041496">
    <property type="entry name" value="YitH/HolE_GNAT"/>
</dbReference>
<protein>
    <recommendedName>
        <fullName evidence="1">YitH/HolE acetyltransferase (GNAT) domain-containing protein</fullName>
    </recommendedName>
</protein>
<evidence type="ECO:0000313" key="3">
    <source>
        <dbReference type="Proteomes" id="UP000789833"/>
    </source>
</evidence>
<organism evidence="2 3">
    <name type="scientific">Sutcliffiella rhizosphaerae</name>
    <dbReference type="NCBI Taxonomy" id="2880967"/>
    <lineage>
        <taxon>Bacteria</taxon>
        <taxon>Bacillati</taxon>
        <taxon>Bacillota</taxon>
        <taxon>Bacilli</taxon>
        <taxon>Bacillales</taxon>
        <taxon>Bacillaceae</taxon>
        <taxon>Sutcliffiella</taxon>
    </lineage>
</organism>
<keyword evidence="3" id="KW-1185">Reference proteome</keyword>
<dbReference type="Gene3D" id="3.40.630.90">
    <property type="match status" value="1"/>
</dbReference>
<comment type="caution">
    <text evidence="2">The sequence shown here is derived from an EMBL/GenBank/DDBJ whole genome shotgun (WGS) entry which is preliminary data.</text>
</comment>
<dbReference type="Proteomes" id="UP000789833">
    <property type="component" value="Unassembled WGS sequence"/>
</dbReference>
<dbReference type="Pfam" id="PF18014">
    <property type="entry name" value="Acetyltransf_18"/>
    <property type="match status" value="1"/>
</dbReference>
<dbReference type="EMBL" id="CAKJTJ010000008">
    <property type="protein sequence ID" value="CAG9621124.1"/>
    <property type="molecule type" value="Genomic_DNA"/>
</dbReference>
<sequence length="89" mass="9663">MSIDGPINRIIGPLVAPNVATTTSLLEKLASGHKGRLRVDVPSEQKMFIETLMNSGFIVVNQPPIMVKNNDSIHKRNGHLFGIAAQIFG</sequence>
<evidence type="ECO:0000259" key="1">
    <source>
        <dbReference type="Pfam" id="PF18014"/>
    </source>
</evidence>
<gene>
    <name evidence="2" type="ORF">BACCIP111883_01896</name>
</gene>
<name>A0ABM8YMD3_9BACI</name>
<evidence type="ECO:0000313" key="2">
    <source>
        <dbReference type="EMBL" id="CAG9621124.1"/>
    </source>
</evidence>